<gene>
    <name evidence="2" type="ORF">AAP_00500</name>
</gene>
<dbReference type="PANTHER" id="PTHR42040">
    <property type="entry name" value="INNER KINETOCHORE SUBUNIT FTA4"/>
    <property type="match status" value="1"/>
</dbReference>
<feature type="compositionally biased region" description="Acidic residues" evidence="1">
    <location>
        <begin position="49"/>
        <end position="63"/>
    </location>
</feature>
<feature type="region of interest" description="Disordered" evidence="1">
    <location>
        <begin position="35"/>
        <end position="66"/>
    </location>
</feature>
<protein>
    <submittedName>
        <fullName evidence="2">Uncharacterized protein</fullName>
    </submittedName>
</protein>
<dbReference type="EMBL" id="AZGZ01000001">
    <property type="protein sequence ID" value="KZZ98239.1"/>
    <property type="molecule type" value="Genomic_DNA"/>
</dbReference>
<evidence type="ECO:0000256" key="1">
    <source>
        <dbReference type="SAM" id="MobiDB-lite"/>
    </source>
</evidence>
<accession>A0A168DY80</accession>
<comment type="caution">
    <text evidence="2">The sequence shown here is derived from an EMBL/GenBank/DDBJ whole genome shotgun (WGS) entry which is preliminary data.</text>
</comment>
<dbReference type="GO" id="GO:0031511">
    <property type="term" value="C:Mis6-Sim4 complex"/>
    <property type="evidence" value="ECO:0007669"/>
    <property type="project" value="InterPro"/>
</dbReference>
<name>A0A168DY80_9EURO</name>
<evidence type="ECO:0000313" key="3">
    <source>
        <dbReference type="Proteomes" id="UP000242877"/>
    </source>
</evidence>
<dbReference type="Proteomes" id="UP000242877">
    <property type="component" value="Unassembled WGS sequence"/>
</dbReference>
<sequence>MSSAKTISEHKAEFIRSQVRILSAPIEPAEDWKDYAWVPKKKKKRGDGEDGETHEDDGGDEQERDIPDKVIGDVLGKFNSHLKQHSRSVFSSQAIHHVSRQIGNLYWRQVEADVEKKGNALGKSCDIEKGADLAIESNILKLPERPWNDGYDEEIDDESREKYTQLLTQLKTLPQTLHSLQTKLDQQKKLESLLKPFEDPSNNIQPNLVTRDGELSEEIEKMRMLTAKVVLKLEKEKREGKIRLNAQGDGHGIDHGDRTGNASADASYEEVSKRKKLDVILGMP</sequence>
<dbReference type="OrthoDB" id="21214at2759"/>
<feature type="region of interest" description="Disordered" evidence="1">
    <location>
        <begin position="242"/>
        <end position="270"/>
    </location>
</feature>
<dbReference type="InterPro" id="IPR025207">
    <property type="entry name" value="Sim4_Fta4"/>
</dbReference>
<reference evidence="2 3" key="1">
    <citation type="journal article" date="2016" name="Genome Biol. Evol.">
        <title>Divergent and convergent evolution of fungal pathogenicity.</title>
        <authorList>
            <person name="Shang Y."/>
            <person name="Xiao G."/>
            <person name="Zheng P."/>
            <person name="Cen K."/>
            <person name="Zhan S."/>
            <person name="Wang C."/>
        </authorList>
    </citation>
    <scope>NUCLEOTIDE SEQUENCE [LARGE SCALE GENOMIC DNA]</scope>
    <source>
        <strain evidence="2 3">ARSEF 7405</strain>
    </source>
</reference>
<proteinExistence type="predicted"/>
<evidence type="ECO:0000313" key="2">
    <source>
        <dbReference type="EMBL" id="KZZ98239.1"/>
    </source>
</evidence>
<dbReference type="VEuPathDB" id="FungiDB:AAP_00500"/>
<organism evidence="2 3">
    <name type="scientific">Ascosphaera apis ARSEF 7405</name>
    <dbReference type="NCBI Taxonomy" id="392613"/>
    <lineage>
        <taxon>Eukaryota</taxon>
        <taxon>Fungi</taxon>
        <taxon>Dikarya</taxon>
        <taxon>Ascomycota</taxon>
        <taxon>Pezizomycotina</taxon>
        <taxon>Eurotiomycetes</taxon>
        <taxon>Eurotiomycetidae</taxon>
        <taxon>Onygenales</taxon>
        <taxon>Ascosphaeraceae</taxon>
        <taxon>Ascosphaera</taxon>
    </lineage>
</organism>
<dbReference type="Pfam" id="PF13093">
    <property type="entry name" value="FTA4"/>
    <property type="match status" value="1"/>
</dbReference>
<dbReference type="AlphaFoldDB" id="A0A168DY80"/>
<dbReference type="PANTHER" id="PTHR42040:SF1">
    <property type="entry name" value="INNER KINETOCHORE SUBUNIT FTA4"/>
    <property type="match status" value="1"/>
</dbReference>
<keyword evidence="3" id="KW-1185">Reference proteome</keyword>